<dbReference type="GO" id="GO:0044781">
    <property type="term" value="P:bacterial-type flagellum organization"/>
    <property type="evidence" value="ECO:0007669"/>
    <property type="project" value="UniProtKB-UniRule"/>
</dbReference>
<evidence type="ECO:0000256" key="6">
    <source>
        <dbReference type="SAM" id="MobiDB-lite"/>
    </source>
</evidence>
<dbReference type="Gene3D" id="2.60.40.4070">
    <property type="match status" value="1"/>
</dbReference>
<keyword evidence="9" id="KW-0969">Cilium</keyword>
<comment type="similarity">
    <text evidence="1 5">Belongs to the FlgD family.</text>
</comment>
<comment type="caution">
    <text evidence="9">The sequence shown here is derived from an EMBL/GenBank/DDBJ whole genome shotgun (WGS) entry which is preliminary data.</text>
</comment>
<evidence type="ECO:0000256" key="4">
    <source>
        <dbReference type="ARBA" id="ARBA00024746"/>
    </source>
</evidence>
<dbReference type="Pfam" id="PF03963">
    <property type="entry name" value="FlgD"/>
    <property type="match status" value="1"/>
</dbReference>
<evidence type="ECO:0000313" key="9">
    <source>
        <dbReference type="EMBL" id="RLK48665.1"/>
    </source>
</evidence>
<feature type="domain" description="FlgD/Vpr Ig-like" evidence="7">
    <location>
        <begin position="109"/>
        <end position="174"/>
    </location>
</feature>
<dbReference type="InterPro" id="IPR025965">
    <property type="entry name" value="FlgD/Vpr_Ig-like"/>
</dbReference>
<feature type="domain" description="FlgD Tudor-like" evidence="8">
    <location>
        <begin position="82"/>
        <end position="219"/>
    </location>
</feature>
<reference evidence="9 10" key="1">
    <citation type="submission" date="2018-10" db="EMBL/GenBank/DDBJ databases">
        <title>Genomic Encyclopedia of Type Strains, Phase IV (KMG-IV): sequencing the most valuable type-strain genomes for metagenomic binning, comparative biology and taxonomic classification.</title>
        <authorList>
            <person name="Goeker M."/>
        </authorList>
    </citation>
    <scope>NUCLEOTIDE SEQUENCE [LARGE SCALE GENOMIC DNA]</scope>
    <source>
        <strain evidence="9 10">DSM 12769</strain>
    </source>
</reference>
<accession>A0A498BYT8</accession>
<dbReference type="InterPro" id="IPR005648">
    <property type="entry name" value="FlgD"/>
</dbReference>
<sequence>MNVSGAEASDSQRQQPTQREMGNEMGQEDFLKLMITQLQNQDPMNPMESGEFMSQIASFTTASGMDELQKSFSEFQSDMRSNQALQAASLVGRDVLVETDQGRLPAEGELTGIVKLPAAVGNANISIHNAAGERVRTLSTGEQPAGDLPFAWDGLSDDGREMPPGDYRVSATTQVDGEEKGLPIMNAASVLSVTLAGEGERGPRVNLDGLGEMALSDIRRVQ</sequence>
<organism evidence="9 10">
    <name type="scientific">Alkalispirillum mobile</name>
    <dbReference type="NCBI Taxonomy" id="85925"/>
    <lineage>
        <taxon>Bacteria</taxon>
        <taxon>Pseudomonadati</taxon>
        <taxon>Pseudomonadota</taxon>
        <taxon>Gammaproteobacteria</taxon>
        <taxon>Chromatiales</taxon>
        <taxon>Ectothiorhodospiraceae</taxon>
        <taxon>Alkalispirillum</taxon>
    </lineage>
</organism>
<dbReference type="Pfam" id="PF13861">
    <property type="entry name" value="FLgD_tudor"/>
    <property type="match status" value="1"/>
</dbReference>
<gene>
    <name evidence="9" type="ORF">DFR31_1776</name>
</gene>
<evidence type="ECO:0000259" key="8">
    <source>
        <dbReference type="Pfam" id="PF13861"/>
    </source>
</evidence>
<evidence type="ECO:0000256" key="1">
    <source>
        <dbReference type="ARBA" id="ARBA00010577"/>
    </source>
</evidence>
<comment type="function">
    <text evidence="4 5">Required for flagellar hook formation. May act as a scaffolding protein.</text>
</comment>
<keyword evidence="10" id="KW-1185">Reference proteome</keyword>
<keyword evidence="9" id="KW-0966">Cell projection</keyword>
<feature type="region of interest" description="Disordered" evidence="6">
    <location>
        <begin position="1"/>
        <end position="28"/>
    </location>
</feature>
<evidence type="ECO:0000256" key="2">
    <source>
        <dbReference type="ARBA" id="ARBA00016013"/>
    </source>
</evidence>
<evidence type="ECO:0000259" key="7">
    <source>
        <dbReference type="Pfam" id="PF13860"/>
    </source>
</evidence>
<dbReference type="Gene3D" id="2.30.30.910">
    <property type="match status" value="1"/>
</dbReference>
<dbReference type="InterPro" id="IPR025963">
    <property type="entry name" value="FLgD_Tudor"/>
</dbReference>
<dbReference type="RefSeq" id="WP_121442312.1">
    <property type="nucleotide sequence ID" value="NZ_RCDA01000002.1"/>
</dbReference>
<name>A0A498BYT8_9GAMM</name>
<dbReference type="OrthoDB" id="9785233at2"/>
<evidence type="ECO:0000313" key="10">
    <source>
        <dbReference type="Proteomes" id="UP000275461"/>
    </source>
</evidence>
<dbReference type="Proteomes" id="UP000275461">
    <property type="component" value="Unassembled WGS sequence"/>
</dbReference>
<dbReference type="AlphaFoldDB" id="A0A498BYT8"/>
<evidence type="ECO:0000256" key="3">
    <source>
        <dbReference type="ARBA" id="ARBA00022795"/>
    </source>
</evidence>
<keyword evidence="9" id="KW-0282">Flagellum</keyword>
<feature type="compositionally biased region" description="Polar residues" evidence="6">
    <location>
        <begin position="1"/>
        <end position="20"/>
    </location>
</feature>
<keyword evidence="3 5" id="KW-1005">Bacterial flagellum biogenesis</keyword>
<evidence type="ECO:0000256" key="5">
    <source>
        <dbReference type="RuleBase" id="RU362076"/>
    </source>
</evidence>
<protein>
    <recommendedName>
        <fullName evidence="2 5">Basal-body rod modification protein FlgD</fullName>
    </recommendedName>
</protein>
<dbReference type="Pfam" id="PF13860">
    <property type="entry name" value="FlgD_ig"/>
    <property type="match status" value="1"/>
</dbReference>
<proteinExistence type="inferred from homology"/>
<dbReference type="EMBL" id="RCDA01000002">
    <property type="protein sequence ID" value="RLK48665.1"/>
    <property type="molecule type" value="Genomic_DNA"/>
</dbReference>